<keyword evidence="2" id="KW-0732">Signal</keyword>
<evidence type="ECO:0000313" key="4">
    <source>
        <dbReference type="Proteomes" id="UP000316727"/>
    </source>
</evidence>
<reference evidence="3 4" key="1">
    <citation type="submission" date="2019-06" db="EMBL/GenBank/DDBJ databases">
        <title>A novel bacterium of genus Pontibacter, isolated from marine sediment.</title>
        <authorList>
            <person name="Huang H."/>
            <person name="Mo K."/>
            <person name="Hu Y."/>
        </authorList>
    </citation>
    <scope>NUCLEOTIDE SEQUENCE [LARGE SCALE GENOMIC DNA]</scope>
    <source>
        <strain evidence="3 4">HB172049</strain>
    </source>
</reference>
<comment type="caution">
    <text evidence="3">The sequence shown here is derived from an EMBL/GenBank/DDBJ whole genome shotgun (WGS) entry which is preliminary data.</text>
</comment>
<keyword evidence="4" id="KW-1185">Reference proteome</keyword>
<feature type="chain" id="PRO_5021321376" description="Lipoprotein" evidence="2">
    <location>
        <begin position="20"/>
        <end position="75"/>
    </location>
</feature>
<dbReference type="AlphaFoldDB" id="A0A501WB90"/>
<dbReference type="EMBL" id="VFRQ01000005">
    <property type="protein sequence ID" value="TPE44077.1"/>
    <property type="molecule type" value="Genomic_DNA"/>
</dbReference>
<feature type="signal peptide" evidence="2">
    <location>
        <begin position="1"/>
        <end position="19"/>
    </location>
</feature>
<dbReference type="RefSeq" id="WP_140621701.1">
    <property type="nucleotide sequence ID" value="NZ_VFRQ01000005.1"/>
</dbReference>
<dbReference type="PROSITE" id="PS51257">
    <property type="entry name" value="PROKAR_LIPOPROTEIN"/>
    <property type="match status" value="1"/>
</dbReference>
<feature type="compositionally biased region" description="Basic residues" evidence="1">
    <location>
        <begin position="61"/>
        <end position="75"/>
    </location>
</feature>
<dbReference type="Proteomes" id="UP000316727">
    <property type="component" value="Unassembled WGS sequence"/>
</dbReference>
<evidence type="ECO:0000256" key="1">
    <source>
        <dbReference type="SAM" id="MobiDB-lite"/>
    </source>
</evidence>
<feature type="compositionally biased region" description="Basic and acidic residues" evidence="1">
    <location>
        <begin position="33"/>
        <end position="49"/>
    </location>
</feature>
<evidence type="ECO:0000256" key="2">
    <source>
        <dbReference type="SAM" id="SignalP"/>
    </source>
</evidence>
<proteinExistence type="predicted"/>
<name>A0A501WB90_9BACT</name>
<evidence type="ECO:0000313" key="3">
    <source>
        <dbReference type="EMBL" id="TPE44077.1"/>
    </source>
</evidence>
<organism evidence="3 4">
    <name type="scientific">Pontibacter mangrovi</name>
    <dbReference type="NCBI Taxonomy" id="2589816"/>
    <lineage>
        <taxon>Bacteria</taxon>
        <taxon>Pseudomonadati</taxon>
        <taxon>Bacteroidota</taxon>
        <taxon>Cytophagia</taxon>
        <taxon>Cytophagales</taxon>
        <taxon>Hymenobacteraceae</taxon>
        <taxon>Pontibacter</taxon>
    </lineage>
</organism>
<protein>
    <recommendedName>
        <fullName evidence="5">Lipoprotein</fullName>
    </recommendedName>
</protein>
<dbReference type="OrthoDB" id="9878351at2"/>
<evidence type="ECO:0008006" key="5">
    <source>
        <dbReference type="Google" id="ProtNLM"/>
    </source>
</evidence>
<feature type="region of interest" description="Disordered" evidence="1">
    <location>
        <begin position="31"/>
        <end position="75"/>
    </location>
</feature>
<sequence>MRKALPLLLLFLLATVSFSCSSSRKGKTLMFDPDGRSMRFENGRPESKNKKWNSTKSLEKQRKKRDKAFRKRKRL</sequence>
<gene>
    <name evidence="3" type="ORF">FJM65_11710</name>
</gene>
<accession>A0A501WB90</accession>